<evidence type="ECO:0000313" key="4">
    <source>
        <dbReference type="Proteomes" id="UP000317646"/>
    </source>
</evidence>
<evidence type="ECO:0000313" key="3">
    <source>
        <dbReference type="EMBL" id="TPG65969.1"/>
    </source>
</evidence>
<feature type="domain" description="CHRD" evidence="2">
    <location>
        <begin position="29"/>
        <end position="151"/>
    </location>
</feature>
<feature type="signal peptide" evidence="1">
    <location>
        <begin position="1"/>
        <end position="21"/>
    </location>
</feature>
<comment type="caution">
    <text evidence="3">The sequence shown here is derived from an EMBL/GenBank/DDBJ whole genome shotgun (WGS) entry which is preliminary data.</text>
</comment>
<protein>
    <submittedName>
        <fullName evidence="3">CHRD domain-containing protein</fullName>
    </submittedName>
</protein>
<organism evidence="3 4">
    <name type="scientific">Hymenobacter nivis</name>
    <dbReference type="NCBI Taxonomy" id="1850093"/>
    <lineage>
        <taxon>Bacteria</taxon>
        <taxon>Pseudomonadati</taxon>
        <taxon>Bacteroidota</taxon>
        <taxon>Cytophagia</taxon>
        <taxon>Cytophagales</taxon>
        <taxon>Hymenobacteraceae</taxon>
        <taxon>Hymenobacter</taxon>
    </lineage>
</organism>
<dbReference type="AlphaFoldDB" id="A0A502GUR6"/>
<dbReference type="EMBL" id="RCYZ01000004">
    <property type="protein sequence ID" value="TPG65969.1"/>
    <property type="molecule type" value="Genomic_DNA"/>
</dbReference>
<accession>A0A502GUR6</accession>
<dbReference type="SMART" id="SM00754">
    <property type="entry name" value="CHRD"/>
    <property type="match status" value="1"/>
</dbReference>
<sequence length="151" mass="15343">MKKIFSSLLLLAGLAAATSCAKDETVAPVITTASSTLTGAQEAPTPNSSAATGSFTGSYNQTTMMLTYTVTFTGLAPTMGHLHIGAPGTAGPVSVPFTPNNTAGTGFVSPITGTVKLDQTQATALLGKSMYANLHTTTFPNGEIRGDITTK</sequence>
<dbReference type="PROSITE" id="PS51257">
    <property type="entry name" value="PROKAR_LIPOPROTEIN"/>
    <property type="match status" value="1"/>
</dbReference>
<dbReference type="OrthoDB" id="571052at2"/>
<keyword evidence="1" id="KW-0732">Signal</keyword>
<dbReference type="InterPro" id="IPR010895">
    <property type="entry name" value="CHRD"/>
</dbReference>
<feature type="chain" id="PRO_5021391020" evidence="1">
    <location>
        <begin position="22"/>
        <end position="151"/>
    </location>
</feature>
<proteinExistence type="predicted"/>
<dbReference type="RefSeq" id="WP_140466619.1">
    <property type="nucleotide sequence ID" value="NZ_RCYZ01000004.1"/>
</dbReference>
<evidence type="ECO:0000256" key="1">
    <source>
        <dbReference type="SAM" id="SignalP"/>
    </source>
</evidence>
<gene>
    <name evidence="3" type="ORF">EAH73_11350</name>
</gene>
<evidence type="ECO:0000259" key="2">
    <source>
        <dbReference type="PROSITE" id="PS50933"/>
    </source>
</evidence>
<dbReference type="Pfam" id="PF07452">
    <property type="entry name" value="CHRD"/>
    <property type="match status" value="1"/>
</dbReference>
<keyword evidence="4" id="KW-1185">Reference proteome</keyword>
<dbReference type="PROSITE" id="PS50933">
    <property type="entry name" value="CHRD"/>
    <property type="match status" value="1"/>
</dbReference>
<reference evidence="3 4" key="1">
    <citation type="journal article" date="2019" name="Environ. Microbiol.">
        <title>Species interactions and distinct microbial communities in high Arctic permafrost affected cryosols are associated with the CH4 and CO2 gas fluxes.</title>
        <authorList>
            <person name="Altshuler I."/>
            <person name="Hamel J."/>
            <person name="Turney S."/>
            <person name="Magnuson E."/>
            <person name="Levesque R."/>
            <person name="Greer C."/>
            <person name="Whyte L.G."/>
        </authorList>
    </citation>
    <scope>NUCLEOTIDE SEQUENCE [LARGE SCALE GENOMIC DNA]</scope>
    <source>
        <strain evidence="3 4">S9.2P</strain>
    </source>
</reference>
<name>A0A502GUR6_9BACT</name>
<dbReference type="Proteomes" id="UP000317646">
    <property type="component" value="Unassembled WGS sequence"/>
</dbReference>